<dbReference type="STRING" id="1125876.SAMN05443292_1335"/>
<evidence type="ECO:0000259" key="1">
    <source>
        <dbReference type="Pfam" id="PF00535"/>
    </source>
</evidence>
<dbReference type="SUPFAM" id="SSF53448">
    <property type="entry name" value="Nucleotide-diphospho-sugar transferases"/>
    <property type="match status" value="1"/>
</dbReference>
<reference evidence="2 3" key="1">
    <citation type="submission" date="2016-10" db="EMBL/GenBank/DDBJ databases">
        <authorList>
            <person name="de Groot N.N."/>
        </authorList>
    </citation>
    <scope>NUCLEOTIDE SEQUENCE [LARGE SCALE GENOMIC DNA]</scope>
    <source>
        <strain evidence="2 3">DSM 26000</strain>
    </source>
</reference>
<dbReference type="Proteomes" id="UP000198931">
    <property type="component" value="Unassembled WGS sequence"/>
</dbReference>
<dbReference type="RefSeq" id="WP_090079359.1">
    <property type="nucleotide sequence ID" value="NZ_FOQT01000002.1"/>
</dbReference>
<evidence type="ECO:0000313" key="3">
    <source>
        <dbReference type="Proteomes" id="UP000198931"/>
    </source>
</evidence>
<evidence type="ECO:0000313" key="2">
    <source>
        <dbReference type="EMBL" id="SFI09718.1"/>
    </source>
</evidence>
<protein>
    <submittedName>
        <fullName evidence="2">Glycosyl transferase family 2</fullName>
    </submittedName>
</protein>
<name>A0A1I3FES1_9FLAO</name>
<accession>A0A1I3FES1</accession>
<dbReference type="AlphaFoldDB" id="A0A1I3FES1"/>
<sequence length="275" mass="32687">MLSTNISIIVPCYKQAKYLDECLQSVFDQIFTDWECIIVNDGSPDDTEFIAKKWIEKDSRFKYFYKENGGLSSARNFGIESAVGEWILPLDADDYISDDYLQLAKSHFKNNNLKVIYCLARKFGLQTEILKLEKFSLKQLALENVIFCTAFYKKSDWQKAEGYDENLKSGYEDWEFWINILKESGEVLKLEKVCFFYRIKEDSMLINLKKINDESTIQYIENKHRLFFEKNLGSIRNLYRENEQNKKVLDAINKRFFSRVVNKLYSIKENFFNRF</sequence>
<feature type="domain" description="Glycosyltransferase 2-like" evidence="1">
    <location>
        <begin position="7"/>
        <end position="130"/>
    </location>
</feature>
<dbReference type="Gene3D" id="3.90.550.10">
    <property type="entry name" value="Spore Coat Polysaccharide Biosynthesis Protein SpsA, Chain A"/>
    <property type="match status" value="1"/>
</dbReference>
<dbReference type="CDD" id="cd00761">
    <property type="entry name" value="Glyco_tranf_GTA_type"/>
    <property type="match status" value="1"/>
</dbReference>
<organism evidence="2 3">
    <name type="scientific">Halpernia frigidisoli</name>
    <dbReference type="NCBI Taxonomy" id="1125876"/>
    <lineage>
        <taxon>Bacteria</taxon>
        <taxon>Pseudomonadati</taxon>
        <taxon>Bacteroidota</taxon>
        <taxon>Flavobacteriia</taxon>
        <taxon>Flavobacteriales</taxon>
        <taxon>Weeksellaceae</taxon>
        <taxon>Chryseobacterium group</taxon>
        <taxon>Halpernia</taxon>
    </lineage>
</organism>
<dbReference type="InterPro" id="IPR001173">
    <property type="entry name" value="Glyco_trans_2-like"/>
</dbReference>
<keyword evidence="2" id="KW-0808">Transferase</keyword>
<dbReference type="Pfam" id="PF00535">
    <property type="entry name" value="Glycos_transf_2"/>
    <property type="match status" value="1"/>
</dbReference>
<dbReference type="GO" id="GO:0016758">
    <property type="term" value="F:hexosyltransferase activity"/>
    <property type="evidence" value="ECO:0007669"/>
    <property type="project" value="UniProtKB-ARBA"/>
</dbReference>
<dbReference type="PANTHER" id="PTHR22916">
    <property type="entry name" value="GLYCOSYLTRANSFERASE"/>
    <property type="match status" value="1"/>
</dbReference>
<proteinExistence type="predicted"/>
<keyword evidence="3" id="KW-1185">Reference proteome</keyword>
<dbReference type="EMBL" id="FOQT01000002">
    <property type="protein sequence ID" value="SFI09718.1"/>
    <property type="molecule type" value="Genomic_DNA"/>
</dbReference>
<dbReference type="OrthoDB" id="597270at2"/>
<gene>
    <name evidence="2" type="ORF">SAMN05443292_1335</name>
</gene>
<dbReference type="InterPro" id="IPR029044">
    <property type="entry name" value="Nucleotide-diphossugar_trans"/>
</dbReference>